<feature type="region of interest" description="Disordered" evidence="1">
    <location>
        <begin position="297"/>
        <end position="364"/>
    </location>
</feature>
<dbReference type="RefSeq" id="WP_169812143.1">
    <property type="nucleotide sequence ID" value="NZ_JARWNH010000140.1"/>
</dbReference>
<accession>A0A846YJM4</accession>
<evidence type="ECO:0000313" key="3">
    <source>
        <dbReference type="Proteomes" id="UP000570678"/>
    </source>
</evidence>
<dbReference type="EMBL" id="JAAXOT010000018">
    <property type="protein sequence ID" value="NKY59816.1"/>
    <property type="molecule type" value="Genomic_DNA"/>
</dbReference>
<dbReference type="AlphaFoldDB" id="A0A846YJM4"/>
<reference evidence="2 3" key="1">
    <citation type="submission" date="2020-04" db="EMBL/GenBank/DDBJ databases">
        <title>MicrobeNet Type strains.</title>
        <authorList>
            <person name="Nicholson A.C."/>
        </authorList>
    </citation>
    <scope>NUCLEOTIDE SEQUENCE [LARGE SCALE GENOMIC DNA]</scope>
    <source>
        <strain evidence="2 3">JCM 3332</strain>
    </source>
</reference>
<sequence length="625" mass="65651">MTSRQQRMDRWNRFLNAPDANPRWWHGRGRGLLTGTAASAGLFADDIFEGIGWLGGDGGGNAGNGGTDTETDPDTGVTTIDLRWVGDQAAINAGVIGQGPFTEDPTYQTRDGNGYLLQPWDLAEINNALAEAHGGATDSVASYIADNYVLFDTAETAEDLAFEPAPRFQGVSLGESAAGETYGGTLASLTTAAERFDTAQLNMLEVMPEVEEVTTQGKENFERLIAEMNQLVATSDGSETGFVEMLAQAMTLVADFVETANESNQGLAEILAKQQEMLEQDEEKNEELDDAVREFEGNQFDPGQWATQPGTGLTDPSELDDLTPPKLDAENPAAVDQATNPSGTTPSVDSPGLTPGGNAAGMSPAANMGGMDMWSSMLPMILSQAMMRGATDTDLAGRRADIDPSRYDRERAITAAPPAPPAAAAAPNPGATPWSKPSAPVTAAPAQTHTGPPSGATAPSTISAPPRSQNPDGSVVYTFPDGRTQKVSPTVADVLDKAFGNIKTTDAQEAYAQTPAKWTDKKEIGQRVDPYQLITGDVAVWDDRTAVLVVFGSGEEGTLEVVVDGELQPYSPEMKDSTGEFGQFVGFMHPPGIEAGGGKDRSADGAAATDQQSNGADMPIVAAPA</sequence>
<organism evidence="2 3">
    <name type="scientific">Nocardia flavorosea</name>
    <dbReference type="NCBI Taxonomy" id="53429"/>
    <lineage>
        <taxon>Bacteria</taxon>
        <taxon>Bacillati</taxon>
        <taxon>Actinomycetota</taxon>
        <taxon>Actinomycetes</taxon>
        <taxon>Mycobacteriales</taxon>
        <taxon>Nocardiaceae</taxon>
        <taxon>Nocardia</taxon>
    </lineage>
</organism>
<feature type="region of interest" description="Disordered" evidence="1">
    <location>
        <begin position="416"/>
        <end position="475"/>
    </location>
</feature>
<keyword evidence="3" id="KW-1185">Reference proteome</keyword>
<gene>
    <name evidence="2" type="ORF">HGA15_27440</name>
</gene>
<protein>
    <submittedName>
        <fullName evidence="2">Uncharacterized protein</fullName>
    </submittedName>
</protein>
<evidence type="ECO:0000256" key="1">
    <source>
        <dbReference type="SAM" id="MobiDB-lite"/>
    </source>
</evidence>
<dbReference type="Proteomes" id="UP000570678">
    <property type="component" value="Unassembled WGS sequence"/>
</dbReference>
<feature type="compositionally biased region" description="Polar residues" evidence="1">
    <location>
        <begin position="337"/>
        <end position="348"/>
    </location>
</feature>
<comment type="caution">
    <text evidence="2">The sequence shown here is derived from an EMBL/GenBank/DDBJ whole genome shotgun (WGS) entry which is preliminary data.</text>
</comment>
<evidence type="ECO:0000313" key="2">
    <source>
        <dbReference type="EMBL" id="NKY59816.1"/>
    </source>
</evidence>
<feature type="compositionally biased region" description="Low complexity" evidence="1">
    <location>
        <begin position="422"/>
        <end position="433"/>
    </location>
</feature>
<name>A0A846YJM4_9NOCA</name>
<feature type="region of interest" description="Disordered" evidence="1">
    <location>
        <begin position="586"/>
        <end position="625"/>
    </location>
</feature>
<feature type="compositionally biased region" description="Polar residues" evidence="1">
    <location>
        <begin position="445"/>
        <end position="472"/>
    </location>
</feature>
<proteinExistence type="predicted"/>